<dbReference type="EMBL" id="JAWRVI010000006">
    <property type="protein sequence ID" value="KAK4093280.1"/>
    <property type="molecule type" value="Genomic_DNA"/>
</dbReference>
<evidence type="ECO:0000313" key="3">
    <source>
        <dbReference type="Proteomes" id="UP001287286"/>
    </source>
</evidence>
<accession>A0ABR0CAL8</accession>
<sequence length="122" mass="12112">MYGASGRRRALRRAHGWALHSTPGSAGAAAGRRSGGRSGRWAVVGGGGGGGGGGGERRADGRATCSEVRDSRPEAADRDDSSTIPPRDAGGNPADGAGFVSQNGSGRAQDALCTCNAKFITG</sequence>
<feature type="compositionally biased region" description="Basic residues" evidence="1">
    <location>
        <begin position="1"/>
        <end position="15"/>
    </location>
</feature>
<name>A0ABR0CAL8_PURLI</name>
<dbReference type="Proteomes" id="UP001287286">
    <property type="component" value="Unassembled WGS sequence"/>
</dbReference>
<organism evidence="2 3">
    <name type="scientific">Purpureocillium lilacinum</name>
    <name type="common">Paecilomyces lilacinus</name>
    <dbReference type="NCBI Taxonomy" id="33203"/>
    <lineage>
        <taxon>Eukaryota</taxon>
        <taxon>Fungi</taxon>
        <taxon>Dikarya</taxon>
        <taxon>Ascomycota</taxon>
        <taxon>Pezizomycotina</taxon>
        <taxon>Sordariomycetes</taxon>
        <taxon>Hypocreomycetidae</taxon>
        <taxon>Hypocreales</taxon>
        <taxon>Ophiocordycipitaceae</taxon>
        <taxon>Purpureocillium</taxon>
    </lineage>
</organism>
<feature type="compositionally biased region" description="Gly residues" evidence="1">
    <location>
        <begin position="44"/>
        <end position="54"/>
    </location>
</feature>
<keyword evidence="3" id="KW-1185">Reference proteome</keyword>
<evidence type="ECO:0000313" key="2">
    <source>
        <dbReference type="EMBL" id="KAK4093280.1"/>
    </source>
</evidence>
<comment type="caution">
    <text evidence="2">The sequence shown here is derived from an EMBL/GenBank/DDBJ whole genome shotgun (WGS) entry which is preliminary data.</text>
</comment>
<protein>
    <submittedName>
        <fullName evidence="2">Uncharacterized protein</fullName>
    </submittedName>
</protein>
<reference evidence="2 3" key="1">
    <citation type="journal article" date="2024" name="Microbiol. Resour. Announc.">
        <title>Genome annotations for the ascomycete fungi Trichoderma harzianum, Trichoderma aggressivum, and Purpureocillium lilacinum.</title>
        <authorList>
            <person name="Beijen E.P.W."/>
            <person name="Ohm R.A."/>
        </authorList>
    </citation>
    <scope>NUCLEOTIDE SEQUENCE [LARGE SCALE GENOMIC DNA]</scope>
    <source>
        <strain evidence="2 3">CBS 150709</strain>
    </source>
</reference>
<evidence type="ECO:0000256" key="1">
    <source>
        <dbReference type="SAM" id="MobiDB-lite"/>
    </source>
</evidence>
<proteinExistence type="predicted"/>
<feature type="compositionally biased region" description="Basic and acidic residues" evidence="1">
    <location>
        <begin position="55"/>
        <end position="81"/>
    </location>
</feature>
<gene>
    <name evidence="2" type="ORF">Purlil1_2437</name>
</gene>
<feature type="region of interest" description="Disordered" evidence="1">
    <location>
        <begin position="1"/>
        <end position="107"/>
    </location>
</feature>